<proteinExistence type="predicted"/>
<dbReference type="Proteomes" id="UP000613266">
    <property type="component" value="Unassembled WGS sequence"/>
</dbReference>
<organism evidence="2 3">
    <name type="scientific">Inhella proteolytica</name>
    <dbReference type="NCBI Taxonomy" id="2795029"/>
    <lineage>
        <taxon>Bacteria</taxon>
        <taxon>Pseudomonadati</taxon>
        <taxon>Pseudomonadota</taxon>
        <taxon>Betaproteobacteria</taxon>
        <taxon>Burkholderiales</taxon>
        <taxon>Sphaerotilaceae</taxon>
        <taxon>Inhella</taxon>
    </lineage>
</organism>
<feature type="transmembrane region" description="Helical" evidence="1">
    <location>
        <begin position="28"/>
        <end position="46"/>
    </location>
</feature>
<evidence type="ECO:0000313" key="2">
    <source>
        <dbReference type="EMBL" id="MBH9578672.1"/>
    </source>
</evidence>
<keyword evidence="1" id="KW-1133">Transmembrane helix</keyword>
<keyword evidence="1" id="KW-0812">Transmembrane</keyword>
<dbReference type="AlphaFoldDB" id="A0A931NFD8"/>
<accession>A0A931NFD8</accession>
<keyword evidence="3" id="KW-1185">Reference proteome</keyword>
<dbReference type="EMBL" id="JAEDAK010000014">
    <property type="protein sequence ID" value="MBH9578672.1"/>
    <property type="molecule type" value="Genomic_DNA"/>
</dbReference>
<protein>
    <submittedName>
        <fullName evidence="2">Uncharacterized protein</fullName>
    </submittedName>
</protein>
<sequence>MKALLATVVLGATLPVFGLMLLLVLIKAPWALLALAFILAAVWPFHRHGAAQQAARGADSVF</sequence>
<evidence type="ECO:0000313" key="3">
    <source>
        <dbReference type="Proteomes" id="UP000613266"/>
    </source>
</evidence>
<keyword evidence="1" id="KW-0472">Membrane</keyword>
<evidence type="ECO:0000256" key="1">
    <source>
        <dbReference type="SAM" id="Phobius"/>
    </source>
</evidence>
<gene>
    <name evidence="2" type="ORF">I7X39_17405</name>
</gene>
<dbReference type="RefSeq" id="WP_198112444.1">
    <property type="nucleotide sequence ID" value="NZ_JAEDAK010000014.1"/>
</dbReference>
<reference evidence="2" key="1">
    <citation type="submission" date="2020-12" db="EMBL/GenBank/DDBJ databases">
        <title>The genome sequence of Inhella sp. 1Y17.</title>
        <authorList>
            <person name="Liu Y."/>
        </authorList>
    </citation>
    <scope>NUCLEOTIDE SEQUENCE</scope>
    <source>
        <strain evidence="2">1Y17</strain>
    </source>
</reference>
<comment type="caution">
    <text evidence="2">The sequence shown here is derived from an EMBL/GenBank/DDBJ whole genome shotgun (WGS) entry which is preliminary data.</text>
</comment>
<name>A0A931NFD8_9BURK</name>